<feature type="domain" description="GGDEF" evidence="4">
    <location>
        <begin position="189"/>
        <end position="317"/>
    </location>
</feature>
<feature type="binding site" evidence="2">
    <location>
        <position position="433"/>
    </location>
    <ligand>
        <name>Mn(2+)</name>
        <dbReference type="ChEBI" id="CHEBI:29035"/>
        <label>2</label>
    </ligand>
</feature>
<dbReference type="EMBL" id="DYUC01000126">
    <property type="protein sequence ID" value="HJG87799.1"/>
    <property type="molecule type" value="Genomic_DNA"/>
</dbReference>
<dbReference type="Pfam" id="PF02272">
    <property type="entry name" value="DHHA1"/>
    <property type="match status" value="1"/>
</dbReference>
<dbReference type="GO" id="GO:0046872">
    <property type="term" value="F:metal ion binding"/>
    <property type="evidence" value="ECO:0007669"/>
    <property type="project" value="UniProtKB-KW"/>
</dbReference>
<gene>
    <name evidence="5" type="ORF">K8V01_12410</name>
</gene>
<dbReference type="InterPro" id="IPR003156">
    <property type="entry name" value="DHHA1_dom"/>
</dbReference>
<dbReference type="SMART" id="SM00267">
    <property type="entry name" value="GGDEF"/>
    <property type="match status" value="1"/>
</dbReference>
<keyword evidence="1" id="KW-1003">Cell membrane</keyword>
<dbReference type="EC" id="3.1.4.-" evidence="1"/>
<feature type="binding site" evidence="2">
    <location>
        <position position="364"/>
    </location>
    <ligand>
        <name>Mn(2+)</name>
        <dbReference type="ChEBI" id="CHEBI:29035"/>
        <label>1</label>
    </ligand>
</feature>
<comment type="subcellular location">
    <subcellularLocation>
        <location evidence="1">Cell membrane</location>
    </subcellularLocation>
</comment>
<feature type="binding site" evidence="2">
    <location>
        <position position="512"/>
    </location>
    <ligand>
        <name>Mn(2+)</name>
        <dbReference type="ChEBI" id="CHEBI:29035"/>
        <label>2</label>
    </ligand>
</feature>
<evidence type="ECO:0000259" key="4">
    <source>
        <dbReference type="PROSITE" id="PS50887"/>
    </source>
</evidence>
<evidence type="ECO:0000313" key="5">
    <source>
        <dbReference type="EMBL" id="HJG87799.1"/>
    </source>
</evidence>
<dbReference type="InterPro" id="IPR001667">
    <property type="entry name" value="DDH_dom"/>
</dbReference>
<dbReference type="PANTHER" id="PTHR47618">
    <property type="entry name" value="BIFUNCTIONAL OLIGORIBONUCLEASE AND PAP PHOSPHATASE NRNA"/>
    <property type="match status" value="1"/>
</dbReference>
<evidence type="ECO:0000313" key="6">
    <source>
        <dbReference type="Proteomes" id="UP000760668"/>
    </source>
</evidence>
<sequence length="663" mass="73597">MKKKNKLSHLLEPSLRLYFIALVCFTVASAFFNLYLGLSEAVVVLMLYCYFRRASNLRRREILKYIDNVTCNIDVATKDTMVNAPLPMVIFKPETDEVIWSNERFLQLTGEREHLFDTKLSAVVPDFNSRWLMEGKSQCPNEVRIGDRRFLVYGHLVRTDDRGRQSFLATTYWVDVTEFANVREEFYDSRPVAAILLLDNYEEILKGLSDNASSALLSEINARLDEWVAPAGGIFCRYNRDHYLFLFEERHLQAYQDGKYSVLDAVHAITSPNGIPATLSIGIGKDADSLQELFQYANLSIDMALSRGGDQAVVKNKFTFEFYGGRSKETEKRTKVKSRVMANALAELISSASMVFIMGHKYPDLDCMGAAAGVMALCRKRGVSAHIIKESGQNPASGMADRLAALPEYRDAFLSAQDALIMADANALLVVVDTNRPEQVSAQEVLLSCNKVAVIDHHRRAATYIANAALNFHEPYASSASELVTELLQYAMEPADLLRLEAEALLSGIVLDTKQFTMRTGGRTFEAAAYLRRAGADTGDVKKLFQNDLEGTIAKYDIIQNAKMYRNNIAVARVDHTVGRVTAAQAADELLNIAGIDASFVLFPDGERVIISARSMGDTNVQVVLEKLGGGGNAATAGAQVPGTLDQVTRDLIRSIDQYFEDE</sequence>
<accession>A0A921MPR0</accession>
<keyword evidence="2" id="KW-0479">Metal-binding</keyword>
<reference evidence="5" key="2">
    <citation type="submission" date="2021-09" db="EMBL/GenBank/DDBJ databases">
        <authorList>
            <person name="Gilroy R."/>
        </authorList>
    </citation>
    <scope>NUCLEOTIDE SEQUENCE</scope>
    <source>
        <strain evidence="5">CHK179-5677</strain>
    </source>
</reference>
<comment type="catalytic activity">
    <reaction evidence="1">
        <text>3',3'-c-di-AMP + H2O = 5'-O-phosphonoadenylyl-(3'-&gt;5')-adenosine + H(+)</text>
        <dbReference type="Rhea" id="RHEA:54420"/>
        <dbReference type="ChEBI" id="CHEBI:15377"/>
        <dbReference type="ChEBI" id="CHEBI:15378"/>
        <dbReference type="ChEBI" id="CHEBI:71500"/>
        <dbReference type="ChEBI" id="CHEBI:138171"/>
    </reaction>
</comment>
<proteinExistence type="inferred from homology"/>
<dbReference type="InterPro" id="IPR043128">
    <property type="entry name" value="Rev_trsase/Diguanyl_cyclase"/>
</dbReference>
<dbReference type="InterPro" id="IPR014528">
    <property type="entry name" value="GdpP/PdeA"/>
</dbReference>
<dbReference type="Gene3D" id="3.90.1640.10">
    <property type="entry name" value="inorganic pyrophosphatase (n-terminal core)"/>
    <property type="match status" value="1"/>
</dbReference>
<keyword evidence="1 3" id="KW-0472">Membrane</keyword>
<feature type="binding site" evidence="2">
    <location>
        <position position="433"/>
    </location>
    <ligand>
        <name>Mn(2+)</name>
        <dbReference type="ChEBI" id="CHEBI:29035"/>
        <label>1</label>
    </ligand>
</feature>
<dbReference type="Pfam" id="PF01368">
    <property type="entry name" value="DHH"/>
    <property type="match status" value="1"/>
</dbReference>
<dbReference type="Gene3D" id="3.30.450.20">
    <property type="entry name" value="PAS domain"/>
    <property type="match status" value="1"/>
</dbReference>
<dbReference type="FunFam" id="3.90.1640.10:FF:000002">
    <property type="entry name" value="Cyclic-di-AMP phosphodiesterase"/>
    <property type="match status" value="1"/>
</dbReference>
<dbReference type="GO" id="GO:0005886">
    <property type="term" value="C:plasma membrane"/>
    <property type="evidence" value="ECO:0007669"/>
    <property type="project" value="UniProtKB-SubCell"/>
</dbReference>
<dbReference type="AlphaFoldDB" id="A0A921MPR0"/>
<dbReference type="InterPro" id="IPR051319">
    <property type="entry name" value="Oligoribo/pAp-PDE_c-di-AMP_PDE"/>
</dbReference>
<name>A0A921MPR0_9FIRM</name>
<keyword evidence="3" id="KW-1133">Transmembrane helix</keyword>
<dbReference type="Proteomes" id="UP000760668">
    <property type="component" value="Unassembled WGS sequence"/>
</dbReference>
<comment type="cofactor">
    <cofactor evidence="2">
        <name>Mn(2+)</name>
        <dbReference type="ChEBI" id="CHEBI:29035"/>
    </cofactor>
    <text evidence="2">For phosphodiesterase activity, probably binds 2 Mn(2+) per subunit.</text>
</comment>
<dbReference type="SUPFAM" id="SSF64182">
    <property type="entry name" value="DHH phosphoesterases"/>
    <property type="match status" value="1"/>
</dbReference>
<feature type="binding site" evidence="2">
    <location>
        <position position="457"/>
    </location>
    <ligand>
        <name>Mn(2+)</name>
        <dbReference type="ChEBI" id="CHEBI:29035"/>
        <label>2</label>
    </ligand>
</feature>
<keyword evidence="3" id="KW-0812">Transmembrane</keyword>
<dbReference type="Pfam" id="PF24898">
    <property type="entry name" value="GGDEF_GdpP"/>
    <property type="match status" value="1"/>
</dbReference>
<dbReference type="GO" id="GO:0016787">
    <property type="term" value="F:hydrolase activity"/>
    <property type="evidence" value="ECO:0007669"/>
    <property type="project" value="UniProtKB-UniRule"/>
</dbReference>
<dbReference type="GO" id="GO:0003676">
    <property type="term" value="F:nucleic acid binding"/>
    <property type="evidence" value="ECO:0007669"/>
    <property type="project" value="UniProtKB-UniRule"/>
</dbReference>
<comment type="similarity">
    <text evidence="1">Belongs to the GdpP/PdeA phosphodiesterase family.</text>
</comment>
<dbReference type="PANTHER" id="PTHR47618:SF2">
    <property type="entry name" value="CYCLIC-DI-AMP PHOSPHODIESTERASE GDPP"/>
    <property type="match status" value="1"/>
</dbReference>
<keyword evidence="2" id="KW-0464">Manganese</keyword>
<evidence type="ECO:0000256" key="1">
    <source>
        <dbReference type="PIRNR" id="PIRNR026583"/>
    </source>
</evidence>
<feature type="binding site" evidence="2">
    <location>
        <position position="360"/>
    </location>
    <ligand>
        <name>Mn(2+)</name>
        <dbReference type="ChEBI" id="CHEBI:29035"/>
        <label>1</label>
    </ligand>
</feature>
<evidence type="ECO:0000256" key="3">
    <source>
        <dbReference type="SAM" id="Phobius"/>
    </source>
</evidence>
<feature type="binding site" evidence="2">
    <location>
        <position position="366"/>
    </location>
    <ligand>
        <name>Mn(2+)</name>
        <dbReference type="ChEBI" id="CHEBI:29035"/>
        <label>2</label>
    </ligand>
</feature>
<dbReference type="InterPro" id="IPR038763">
    <property type="entry name" value="DHH_sf"/>
</dbReference>
<keyword evidence="1" id="KW-0378">Hydrolase</keyword>
<organism evidence="5 6">
    <name type="scientific">Pseudoflavonifractor capillosus</name>
    <dbReference type="NCBI Taxonomy" id="106588"/>
    <lineage>
        <taxon>Bacteria</taxon>
        <taxon>Bacillati</taxon>
        <taxon>Bacillota</taxon>
        <taxon>Clostridia</taxon>
        <taxon>Eubacteriales</taxon>
        <taxon>Oscillospiraceae</taxon>
        <taxon>Pseudoflavonifractor</taxon>
    </lineage>
</organism>
<dbReference type="InterPro" id="IPR000160">
    <property type="entry name" value="GGDEF_dom"/>
</dbReference>
<evidence type="ECO:0000256" key="2">
    <source>
        <dbReference type="PIRSR" id="PIRSR026583-50"/>
    </source>
</evidence>
<reference evidence="5" key="1">
    <citation type="journal article" date="2021" name="PeerJ">
        <title>Extensive microbial diversity within the chicken gut microbiome revealed by metagenomics and culture.</title>
        <authorList>
            <person name="Gilroy R."/>
            <person name="Ravi A."/>
            <person name="Getino M."/>
            <person name="Pursley I."/>
            <person name="Horton D.L."/>
            <person name="Alikhan N.F."/>
            <person name="Baker D."/>
            <person name="Gharbi K."/>
            <person name="Hall N."/>
            <person name="Watson M."/>
            <person name="Adriaenssens E.M."/>
            <person name="Foster-Nyarko E."/>
            <person name="Jarju S."/>
            <person name="Secka A."/>
            <person name="Antonio M."/>
            <person name="Oren A."/>
            <person name="Chaudhuri R.R."/>
            <person name="La Ragione R."/>
            <person name="Hildebrand F."/>
            <person name="Pallen M.J."/>
        </authorList>
    </citation>
    <scope>NUCLEOTIDE SEQUENCE</scope>
    <source>
        <strain evidence="5">CHK179-5677</strain>
    </source>
</reference>
<protein>
    <recommendedName>
        <fullName evidence="1">Cyclic-di-AMP phosphodiesterase</fullName>
        <ecNumber evidence="1">3.1.4.-</ecNumber>
    </recommendedName>
</protein>
<feature type="transmembrane region" description="Helical" evidence="3">
    <location>
        <begin position="17"/>
        <end position="50"/>
    </location>
</feature>
<dbReference type="InterPro" id="IPR029787">
    <property type="entry name" value="Nucleotide_cyclase"/>
</dbReference>
<dbReference type="PIRSF" id="PIRSF026583">
    <property type="entry name" value="YybT"/>
    <property type="match status" value="1"/>
</dbReference>
<dbReference type="Gene3D" id="3.10.310.30">
    <property type="match status" value="1"/>
</dbReference>
<dbReference type="Gene3D" id="3.30.70.270">
    <property type="match status" value="1"/>
</dbReference>
<comment type="caution">
    <text evidence="5">The sequence shown here is derived from an EMBL/GenBank/DDBJ whole genome shotgun (WGS) entry which is preliminary data.</text>
</comment>
<dbReference type="RefSeq" id="WP_295369726.1">
    <property type="nucleotide sequence ID" value="NZ_DYUC01000126.1"/>
</dbReference>
<comment type="function">
    <text evidence="1">Has phosphodiesterase (PDE) activity against cyclic-di-AMP (c-di-AMP).</text>
</comment>
<dbReference type="SUPFAM" id="SSF55073">
    <property type="entry name" value="Nucleotide cyclase"/>
    <property type="match status" value="1"/>
</dbReference>
<dbReference type="PROSITE" id="PS50887">
    <property type="entry name" value="GGDEF"/>
    <property type="match status" value="1"/>
</dbReference>